<feature type="region of interest" description="Disordered" evidence="1">
    <location>
        <begin position="541"/>
        <end position="582"/>
    </location>
</feature>
<feature type="compositionally biased region" description="Polar residues" evidence="1">
    <location>
        <begin position="156"/>
        <end position="165"/>
    </location>
</feature>
<feature type="compositionally biased region" description="Low complexity" evidence="1">
    <location>
        <begin position="339"/>
        <end position="355"/>
    </location>
</feature>
<name>A0A1M2VN58_TRAPU</name>
<feature type="compositionally biased region" description="Polar residues" evidence="1">
    <location>
        <begin position="318"/>
        <end position="338"/>
    </location>
</feature>
<feature type="region of interest" description="Disordered" evidence="1">
    <location>
        <begin position="1"/>
        <end position="265"/>
    </location>
</feature>
<feature type="compositionally biased region" description="Polar residues" evidence="1">
    <location>
        <begin position="189"/>
        <end position="198"/>
    </location>
</feature>
<proteinExistence type="predicted"/>
<organism evidence="2 3">
    <name type="scientific">Trametes pubescens</name>
    <name type="common">White-rot fungus</name>
    <dbReference type="NCBI Taxonomy" id="154538"/>
    <lineage>
        <taxon>Eukaryota</taxon>
        <taxon>Fungi</taxon>
        <taxon>Dikarya</taxon>
        <taxon>Basidiomycota</taxon>
        <taxon>Agaricomycotina</taxon>
        <taxon>Agaricomycetes</taxon>
        <taxon>Polyporales</taxon>
        <taxon>Polyporaceae</taxon>
        <taxon>Trametes</taxon>
    </lineage>
</organism>
<feature type="compositionally biased region" description="Polar residues" evidence="1">
    <location>
        <begin position="107"/>
        <end position="119"/>
    </location>
</feature>
<accession>A0A1M2VN58</accession>
<feature type="region of interest" description="Disordered" evidence="1">
    <location>
        <begin position="456"/>
        <end position="491"/>
    </location>
</feature>
<feature type="compositionally biased region" description="Low complexity" evidence="1">
    <location>
        <begin position="125"/>
        <end position="137"/>
    </location>
</feature>
<feature type="compositionally biased region" description="Acidic residues" evidence="1">
    <location>
        <begin position="469"/>
        <end position="486"/>
    </location>
</feature>
<gene>
    <name evidence="2" type="ORF">TRAPUB_132</name>
</gene>
<dbReference type="PANTHER" id="PTHR38701">
    <property type="entry name" value="CHROMOSOME 8, WHOLE GENOME SHOTGUN SEQUENCE"/>
    <property type="match status" value="1"/>
</dbReference>
<feature type="compositionally biased region" description="Low complexity" evidence="1">
    <location>
        <begin position="297"/>
        <end position="317"/>
    </location>
</feature>
<feature type="compositionally biased region" description="Pro residues" evidence="1">
    <location>
        <begin position="8"/>
        <end position="25"/>
    </location>
</feature>
<feature type="compositionally biased region" description="Polar residues" evidence="1">
    <location>
        <begin position="30"/>
        <end position="40"/>
    </location>
</feature>
<reference evidence="2 3" key="1">
    <citation type="submission" date="2016-10" db="EMBL/GenBank/DDBJ databases">
        <title>Genome sequence of the basidiomycete white-rot fungus Trametes pubescens.</title>
        <authorList>
            <person name="Makela M.R."/>
            <person name="Granchi Z."/>
            <person name="Peng M."/>
            <person name="De Vries R.P."/>
            <person name="Grigoriev I."/>
            <person name="Riley R."/>
            <person name="Hilden K."/>
        </authorList>
    </citation>
    <scope>NUCLEOTIDE SEQUENCE [LARGE SCALE GENOMIC DNA]</scope>
    <source>
        <strain evidence="2 3">FBCC735</strain>
    </source>
</reference>
<feature type="compositionally biased region" description="Polar residues" evidence="1">
    <location>
        <begin position="67"/>
        <end position="78"/>
    </location>
</feature>
<feature type="compositionally biased region" description="Basic and acidic residues" evidence="1">
    <location>
        <begin position="385"/>
        <end position="400"/>
    </location>
</feature>
<dbReference type="Proteomes" id="UP000184267">
    <property type="component" value="Unassembled WGS sequence"/>
</dbReference>
<evidence type="ECO:0000313" key="3">
    <source>
        <dbReference type="Proteomes" id="UP000184267"/>
    </source>
</evidence>
<dbReference type="AlphaFoldDB" id="A0A1M2VN58"/>
<dbReference type="STRING" id="154538.A0A1M2VN58"/>
<evidence type="ECO:0000256" key="1">
    <source>
        <dbReference type="SAM" id="MobiDB-lite"/>
    </source>
</evidence>
<dbReference type="OMA" id="PYRRVKL"/>
<dbReference type="OrthoDB" id="2555519at2759"/>
<feature type="compositionally biased region" description="Basic and acidic residues" evidence="1">
    <location>
        <begin position="541"/>
        <end position="551"/>
    </location>
</feature>
<sequence length="607" mass="64875">MGYERPRPASPFKPPATSLSPPPVRPKAKVNSSANITTRKPPTIVSPPPSARSVHSAFPSRAPSPFKPTQTRTQNTPPAGSAAKARLGARINGANSTSPLPEHRQRALTSATAEASSFVRTRRGSTSSHVLSSPSHTELSTASSPARSALSLQVDDVSSTVSSAPRSPAGANIRVRAKLSRVADPSVHSPPSLTTAAQHVNRPTRVPSISNLSLSPPLMPSSANHSPSSTASSPSGIQSGQARFATTRPHSYQPPKSYQPFVPNDDLAVRYGTGHSAATKVAKVDPTTIPLPPHSPPTSTVSFSSRSSASASRSSASYETQESGGSRSTAPTLHSHVNGQSHGRQGSRSSQPRASLDGLGFRGDVATRDATSASEAESSDDSEDEPQHVDEGEDDTERKLKAQAKSNRKIADLEITNRSLLAINTSLEATKHKQAREIRELRRKLRESRLILPPPAYRAVKSSLTHDDEQPDEEEEEEEGEDDADLIEGKDDEPYRRVKLILEGLLSSCQRALESTPEDFIEAPRSGVAKVLTEEEVRHWRGDDAETRSNLDVDDTSFVGSRPLTPSRVAVPGSDNELESEDEVEASLLEPDIDLLPPITITPSASP</sequence>
<dbReference type="PANTHER" id="PTHR38701:SF1">
    <property type="entry name" value="UP-REGULATED DURING SEPTATION PROTEIN 1 DOMAIN-CONTAINING PROTEIN"/>
    <property type="match status" value="1"/>
</dbReference>
<keyword evidence="3" id="KW-1185">Reference proteome</keyword>
<feature type="region of interest" description="Disordered" evidence="1">
    <location>
        <begin position="282"/>
        <end position="411"/>
    </location>
</feature>
<feature type="compositionally biased region" description="Low complexity" evidence="1">
    <location>
        <begin position="207"/>
        <end position="235"/>
    </location>
</feature>
<evidence type="ECO:0000313" key="2">
    <source>
        <dbReference type="EMBL" id="OJT08998.1"/>
    </source>
</evidence>
<dbReference type="EMBL" id="MNAD01000991">
    <property type="protein sequence ID" value="OJT08998.1"/>
    <property type="molecule type" value="Genomic_DNA"/>
</dbReference>
<protein>
    <submittedName>
        <fullName evidence="2">Uncharacterized protein</fullName>
    </submittedName>
</protein>
<comment type="caution">
    <text evidence="2">The sequence shown here is derived from an EMBL/GenBank/DDBJ whole genome shotgun (WGS) entry which is preliminary data.</text>
</comment>